<organism evidence="1">
    <name type="scientific">Lacrimispora sp. BS-2</name>
    <dbReference type="NCBI Taxonomy" id="3151850"/>
    <lineage>
        <taxon>Bacteria</taxon>
        <taxon>Bacillati</taxon>
        <taxon>Bacillota</taxon>
        <taxon>Clostridia</taxon>
        <taxon>Lachnospirales</taxon>
        <taxon>Lachnospiraceae</taxon>
        <taxon>Lacrimispora</taxon>
    </lineage>
</organism>
<evidence type="ECO:0000313" key="1">
    <source>
        <dbReference type="EMBL" id="XBS53316.1"/>
    </source>
</evidence>
<dbReference type="InterPro" id="IPR027417">
    <property type="entry name" value="P-loop_NTPase"/>
</dbReference>
<protein>
    <recommendedName>
        <fullName evidence="2">ATP-binding protein</fullName>
    </recommendedName>
</protein>
<name>A0AAU7PNF6_9FIRM</name>
<gene>
    <name evidence="1" type="ORF">ABFV83_16015</name>
</gene>
<dbReference type="Gene3D" id="3.40.50.300">
    <property type="entry name" value="P-loop containing nucleotide triphosphate hydrolases"/>
    <property type="match status" value="1"/>
</dbReference>
<dbReference type="AlphaFoldDB" id="A0AAU7PNF6"/>
<dbReference type="EMBL" id="CP157940">
    <property type="protein sequence ID" value="XBS53316.1"/>
    <property type="molecule type" value="Genomic_DNA"/>
</dbReference>
<sequence>MKKKKLRASHVFVPGGFPKITYISREEHKLEDHVRLAQDNLTKLMVVTGPTKSGKTVLVDKIFPQETAIWIDGGMITDEQSFWDIVIEKLNLFTMSEYSESEGNSSEIGGNISAEGNILVAKGGTSVNSKLGCNTGVNQRSSRNVSAKVAAISALRSELIPLVVDDFHYISKPIQKNLVRALKALIMHGLPIIFIAIPNRKYDAVEVEREMTGRIENIEMPIWSECELEEIAMRGFSALNVSVKNCLIRKLTCAAYGSPFLMQEFCRTLCIKTDIEEECDIINYISENIDESEIFTEIAEHSGRSMFEKLKRGPRARTDRKQRVLVDGSTTDIYGVVMNGLKLLQPGVESVAYDLLRSNIRNIIVGDPPQKHEVSRVLDKIAEISYTDASSTPVIDWQRNDDIITITDPFFAFFLKWAR</sequence>
<evidence type="ECO:0008006" key="2">
    <source>
        <dbReference type="Google" id="ProtNLM"/>
    </source>
</evidence>
<dbReference type="RefSeq" id="WP_349945235.1">
    <property type="nucleotide sequence ID" value="NZ_CP157940.1"/>
</dbReference>
<reference evidence="1" key="1">
    <citation type="submission" date="2024-06" db="EMBL/GenBank/DDBJ databases">
        <title>Lacrimispora cavernae sp. nov., a novel anaerobe isolated from bat guano pile inside a cave.</title>
        <authorList>
            <person name="Miller S.L."/>
            <person name="Lu N."/>
            <person name="King J."/>
            <person name="Sankaranarayanan K."/>
            <person name="Lawson P.A."/>
        </authorList>
    </citation>
    <scope>NUCLEOTIDE SEQUENCE</scope>
    <source>
        <strain evidence="1">BS-2</strain>
    </source>
</reference>
<proteinExistence type="predicted"/>
<accession>A0AAU7PNF6</accession>
<dbReference type="SUPFAM" id="SSF52540">
    <property type="entry name" value="P-loop containing nucleoside triphosphate hydrolases"/>
    <property type="match status" value="1"/>
</dbReference>